<gene>
    <name evidence="2" type="ORF">AXW67_05545</name>
</gene>
<proteinExistence type="predicted"/>
<sequence>MTEKGEANILIDANAEGKNLFRRILSRTSHGSVDVAEPAHSNVIRAPLIPLDSFVAREEHSEGRKSATRNVQPQEQGEVYDATSANPAALIAMELVRTIA</sequence>
<dbReference type="EMBL" id="LSEF01000037">
    <property type="protein sequence ID" value="OAF17984.1"/>
    <property type="molecule type" value="Genomic_DNA"/>
</dbReference>
<dbReference type="Proteomes" id="UP000077173">
    <property type="component" value="Unassembled WGS sequence"/>
</dbReference>
<accession>A0A176ZCR5</accession>
<evidence type="ECO:0000313" key="3">
    <source>
        <dbReference type="Proteomes" id="UP000077173"/>
    </source>
</evidence>
<name>A0A176ZCR5_9BRAD</name>
<dbReference type="GeneID" id="32587588"/>
<evidence type="ECO:0000256" key="1">
    <source>
        <dbReference type="SAM" id="MobiDB-lite"/>
    </source>
</evidence>
<feature type="region of interest" description="Disordered" evidence="1">
    <location>
        <begin position="59"/>
        <end position="81"/>
    </location>
</feature>
<protein>
    <submittedName>
        <fullName evidence="2">Uncharacterized protein</fullName>
    </submittedName>
</protein>
<evidence type="ECO:0000313" key="2">
    <source>
        <dbReference type="EMBL" id="OAF17984.1"/>
    </source>
</evidence>
<dbReference type="AlphaFoldDB" id="A0A176ZCR5"/>
<organism evidence="2 3">
    <name type="scientific">Bradyrhizobium neotropicale</name>
    <dbReference type="NCBI Taxonomy" id="1497615"/>
    <lineage>
        <taxon>Bacteria</taxon>
        <taxon>Pseudomonadati</taxon>
        <taxon>Pseudomonadota</taxon>
        <taxon>Alphaproteobacteria</taxon>
        <taxon>Hyphomicrobiales</taxon>
        <taxon>Nitrobacteraceae</taxon>
        <taxon>Bradyrhizobium</taxon>
    </lineage>
</organism>
<comment type="caution">
    <text evidence="2">The sequence shown here is derived from an EMBL/GenBank/DDBJ whole genome shotgun (WGS) entry which is preliminary data.</text>
</comment>
<keyword evidence="3" id="KW-1185">Reference proteome</keyword>
<reference evidence="2 3" key="1">
    <citation type="submission" date="2016-02" db="EMBL/GenBank/DDBJ databases">
        <title>Draft genome sequence of the strain BR 10247T Bradyrhizobium neotropicale isolated from nodules of Centrolobium paraense.</title>
        <authorList>
            <person name="Simoes-Araujo J.L."/>
            <person name="Barauna A.C."/>
            <person name="Silva K."/>
            <person name="Zilli J.E."/>
        </authorList>
    </citation>
    <scope>NUCLEOTIDE SEQUENCE [LARGE SCALE GENOMIC DNA]</scope>
    <source>
        <strain evidence="2 3">BR 10247</strain>
    </source>
</reference>